<evidence type="ECO:0000256" key="9">
    <source>
        <dbReference type="ARBA" id="ARBA00049088"/>
    </source>
</evidence>
<feature type="transmembrane region" description="Helical" evidence="12">
    <location>
        <begin position="322"/>
        <end position="346"/>
    </location>
</feature>
<accession>A0ABN9PVG5</accession>
<sequence>MPDRTVAALGSAIVPRPIGRRCAARRGRRGAQMRPCCPLARHRNKEQRHAEQDAVLYQDCAVDRNSCSASCHCWRRLQCAAESATMPEVMSIVKTPKEAFQGMVDKGVGMGGDSSIKIFHQSFYAGCYIGFGGMLSMVVAGGLKSAAEDNPTIQTFVFAALFPVNLLLILLTGGVLITGTAATVPAAVFEGKLPPVQIARTFALAWLGNLLGALLFAGFVTACNLNVGLTSELAIKVAEKKIKENFGVTFLKGIGCNWLVCMAVFLQGQAQDMVGKMVGIWFPISCFVAIGFEHIPANMFMIPMGMMAGADVSVLDCLWRNFIPVTLGNIFAGSIFVGGGYSFAFGRLGSSPMFNMPTKEQGPSKEQQATGNAVEVPPEAASAVGSRQIFGVDVLSPTPRHR</sequence>
<protein>
    <recommendedName>
        <fullName evidence="15">Formate nitrite transporter</fullName>
    </recommendedName>
</protein>
<name>A0ABN9PVG5_9DINO</name>
<dbReference type="InterPro" id="IPR023271">
    <property type="entry name" value="Aquaporin-like"/>
</dbReference>
<evidence type="ECO:0000256" key="4">
    <source>
        <dbReference type="ARBA" id="ARBA00022989"/>
    </source>
</evidence>
<feature type="transmembrane region" description="Helical" evidence="12">
    <location>
        <begin position="278"/>
        <end position="302"/>
    </location>
</feature>
<dbReference type="Pfam" id="PF01226">
    <property type="entry name" value="Form_Nir_trans"/>
    <property type="match status" value="1"/>
</dbReference>
<dbReference type="PANTHER" id="PTHR30520">
    <property type="entry name" value="FORMATE TRANSPORTER-RELATED"/>
    <property type="match status" value="1"/>
</dbReference>
<keyword evidence="3 12" id="KW-0812">Transmembrane</keyword>
<evidence type="ECO:0000256" key="12">
    <source>
        <dbReference type="SAM" id="Phobius"/>
    </source>
</evidence>
<comment type="catalytic activity">
    <reaction evidence="9">
        <text>acetate(out) + H(+)(out) = acetate(in) + H(+)(in)</text>
        <dbReference type="Rhea" id="RHEA:71803"/>
        <dbReference type="ChEBI" id="CHEBI:15378"/>
        <dbReference type="ChEBI" id="CHEBI:30089"/>
    </reaction>
</comment>
<feature type="transmembrane region" description="Helical" evidence="12">
    <location>
        <begin position="156"/>
        <end position="189"/>
    </location>
</feature>
<dbReference type="Proteomes" id="UP001189429">
    <property type="component" value="Unassembled WGS sequence"/>
</dbReference>
<comment type="catalytic activity">
    <reaction evidence="6">
        <text>(S)-lactate(in) + H(+)(in) = (S)-lactate(out) + H(+)(out)</text>
        <dbReference type="Rhea" id="RHEA:29415"/>
        <dbReference type="ChEBI" id="CHEBI:15378"/>
        <dbReference type="ChEBI" id="CHEBI:16651"/>
    </reaction>
</comment>
<feature type="region of interest" description="Disordered" evidence="11">
    <location>
        <begin position="357"/>
        <end position="383"/>
    </location>
</feature>
<keyword evidence="5 12" id="KW-0472">Membrane</keyword>
<feature type="transmembrane region" description="Helical" evidence="12">
    <location>
        <begin position="123"/>
        <end position="144"/>
    </location>
</feature>
<comment type="caution">
    <text evidence="13">The sequence shown here is derived from an EMBL/GenBank/DDBJ whole genome shotgun (WGS) entry which is preliminary data.</text>
</comment>
<evidence type="ECO:0000256" key="8">
    <source>
        <dbReference type="ARBA" id="ARBA00049016"/>
    </source>
</evidence>
<keyword evidence="14" id="KW-1185">Reference proteome</keyword>
<feature type="transmembrane region" description="Helical" evidence="12">
    <location>
        <begin position="201"/>
        <end position="227"/>
    </location>
</feature>
<comment type="subunit">
    <text evidence="2">Homopentamer.</text>
</comment>
<feature type="compositionally biased region" description="Low complexity" evidence="11">
    <location>
        <begin position="373"/>
        <end position="383"/>
    </location>
</feature>
<keyword evidence="4 12" id="KW-1133">Transmembrane helix</keyword>
<dbReference type="Gene3D" id="1.20.1080.10">
    <property type="entry name" value="Glycerol uptake facilitator protein"/>
    <property type="match status" value="1"/>
</dbReference>
<evidence type="ECO:0000256" key="2">
    <source>
        <dbReference type="ARBA" id="ARBA00011255"/>
    </source>
</evidence>
<dbReference type="EMBL" id="CAUYUJ010001376">
    <property type="protein sequence ID" value="CAK0795604.1"/>
    <property type="molecule type" value="Genomic_DNA"/>
</dbReference>
<reference evidence="13" key="1">
    <citation type="submission" date="2023-10" db="EMBL/GenBank/DDBJ databases">
        <authorList>
            <person name="Chen Y."/>
            <person name="Shah S."/>
            <person name="Dougan E. K."/>
            <person name="Thang M."/>
            <person name="Chan C."/>
        </authorList>
    </citation>
    <scope>NUCLEOTIDE SEQUENCE [LARGE SCALE GENOMIC DNA]</scope>
</reference>
<comment type="catalytic activity">
    <reaction evidence="8">
        <text>formate(in) + H(+)(in) = formate(out) + H(+)(out)</text>
        <dbReference type="Rhea" id="RHEA:80887"/>
        <dbReference type="ChEBI" id="CHEBI:15378"/>
        <dbReference type="ChEBI" id="CHEBI:15740"/>
    </reaction>
</comment>
<evidence type="ECO:0000256" key="11">
    <source>
        <dbReference type="SAM" id="MobiDB-lite"/>
    </source>
</evidence>
<evidence type="ECO:0000256" key="10">
    <source>
        <dbReference type="ARBA" id="ARBA00049660"/>
    </source>
</evidence>
<evidence type="ECO:0000256" key="3">
    <source>
        <dbReference type="ARBA" id="ARBA00022692"/>
    </source>
</evidence>
<evidence type="ECO:0000313" key="13">
    <source>
        <dbReference type="EMBL" id="CAK0795604.1"/>
    </source>
</evidence>
<organism evidence="13 14">
    <name type="scientific">Prorocentrum cordatum</name>
    <dbReference type="NCBI Taxonomy" id="2364126"/>
    <lineage>
        <taxon>Eukaryota</taxon>
        <taxon>Sar</taxon>
        <taxon>Alveolata</taxon>
        <taxon>Dinophyceae</taxon>
        <taxon>Prorocentrales</taxon>
        <taxon>Prorocentraceae</taxon>
        <taxon>Prorocentrum</taxon>
    </lineage>
</organism>
<proteinExistence type="inferred from homology"/>
<dbReference type="InterPro" id="IPR000292">
    <property type="entry name" value="For/NO2_transpt"/>
</dbReference>
<evidence type="ECO:0000256" key="7">
    <source>
        <dbReference type="ARBA" id="ARBA00047693"/>
    </source>
</evidence>
<evidence type="ECO:0000313" key="14">
    <source>
        <dbReference type="Proteomes" id="UP001189429"/>
    </source>
</evidence>
<evidence type="ECO:0008006" key="15">
    <source>
        <dbReference type="Google" id="ProtNLM"/>
    </source>
</evidence>
<comment type="similarity">
    <text evidence="10">Belongs to the FNT transporter (TC 1.A.16) family.</text>
</comment>
<feature type="transmembrane region" description="Helical" evidence="12">
    <location>
        <begin position="247"/>
        <end position="266"/>
    </location>
</feature>
<dbReference type="PANTHER" id="PTHR30520:SF6">
    <property type="entry name" value="FORMATE_NITRATE FAMILY TRANSPORTER (EUROFUNG)"/>
    <property type="match status" value="1"/>
</dbReference>
<comment type="catalytic activity">
    <reaction evidence="7">
        <text>pyruvate(out) + H(+)(out) = pyruvate(in) + H(+)(in)</text>
        <dbReference type="Rhea" id="RHEA:64720"/>
        <dbReference type="ChEBI" id="CHEBI:15361"/>
        <dbReference type="ChEBI" id="CHEBI:15378"/>
    </reaction>
</comment>
<evidence type="ECO:0000256" key="6">
    <source>
        <dbReference type="ARBA" id="ARBA00034245"/>
    </source>
</evidence>
<evidence type="ECO:0000256" key="5">
    <source>
        <dbReference type="ARBA" id="ARBA00023136"/>
    </source>
</evidence>
<gene>
    <name evidence="13" type="ORF">PCOR1329_LOCUS5235</name>
</gene>
<comment type="subcellular location">
    <subcellularLocation>
        <location evidence="1">Cell membrane</location>
        <topology evidence="1">Multi-pass membrane protein</topology>
    </subcellularLocation>
</comment>
<evidence type="ECO:0000256" key="1">
    <source>
        <dbReference type="ARBA" id="ARBA00004651"/>
    </source>
</evidence>